<dbReference type="EMBL" id="WBMS02000003">
    <property type="protein sequence ID" value="MVZ99899.1"/>
    <property type="molecule type" value="Genomic_DNA"/>
</dbReference>
<protein>
    <recommendedName>
        <fullName evidence="1">Dienelactone hydrolase domain-containing protein</fullName>
    </recommendedName>
</protein>
<dbReference type="PANTHER" id="PTHR46623">
    <property type="entry name" value="CARBOXYMETHYLENEBUTENOLIDASE-RELATED"/>
    <property type="match status" value="1"/>
</dbReference>
<evidence type="ECO:0000313" key="2">
    <source>
        <dbReference type="EMBL" id="MVZ99899.1"/>
    </source>
</evidence>
<evidence type="ECO:0000259" key="1">
    <source>
        <dbReference type="Pfam" id="PF01738"/>
    </source>
</evidence>
<comment type="caution">
    <text evidence="2">The sequence shown here is derived from an EMBL/GenBank/DDBJ whole genome shotgun (WGS) entry which is preliminary data.</text>
</comment>
<proteinExistence type="predicted"/>
<dbReference type="InterPro" id="IPR051049">
    <property type="entry name" value="Dienelactone_hydrolase-like"/>
</dbReference>
<sequence>MPVPGAMAEDAVRGQAVAIPAKGASIGGYLARPRTGRGPGLLVLHEAFGLNEHIRDLARRFAGAGFVALAPDLYSRSGAADPADLAAVMAQMFALPDAQVIEDLDAAAVYLREHADAGPGVGAVGFCSGGRQALLHACSGSATLDAVVDCWGGFVLRATPDDEVTPERPVPVIDLVPSVRCPVLAVGGTDDVNPSPEDLMLLHARLRQHGKPGRVRIFEGAGHAFLADYRPTYREQPAHALWAEMLSFLRESLER</sequence>
<organism evidence="2 3">
    <name type="scientific">Actinomadura physcomitrii</name>
    <dbReference type="NCBI Taxonomy" id="2650748"/>
    <lineage>
        <taxon>Bacteria</taxon>
        <taxon>Bacillati</taxon>
        <taxon>Actinomycetota</taxon>
        <taxon>Actinomycetes</taxon>
        <taxon>Streptosporangiales</taxon>
        <taxon>Thermomonosporaceae</taxon>
        <taxon>Actinomadura</taxon>
    </lineage>
</organism>
<dbReference type="Proteomes" id="UP000462055">
    <property type="component" value="Unassembled WGS sequence"/>
</dbReference>
<dbReference type="RefSeq" id="WP_151592112.1">
    <property type="nucleotide sequence ID" value="NZ_WBMS02000003.1"/>
</dbReference>
<name>A0A6I4M4C6_9ACTN</name>
<dbReference type="AlphaFoldDB" id="A0A6I4M4C6"/>
<accession>A0A6I4M4C6</accession>
<dbReference type="Gene3D" id="3.40.50.1820">
    <property type="entry name" value="alpha/beta hydrolase"/>
    <property type="match status" value="1"/>
</dbReference>
<reference evidence="2" key="1">
    <citation type="submission" date="2019-12" db="EMBL/GenBank/DDBJ databases">
        <title>Actinomadura physcomitrii sp. nov., a novel actinomycete isolated from moss [Physcomitrium sphaericum (Ludw) Fuernr].</title>
        <authorList>
            <person name="Zhuang X."/>
        </authorList>
    </citation>
    <scope>NUCLEOTIDE SEQUENCE [LARGE SCALE GENOMIC DNA]</scope>
    <source>
        <strain evidence="2">LD22</strain>
    </source>
</reference>
<dbReference type="SUPFAM" id="SSF53474">
    <property type="entry name" value="alpha/beta-Hydrolases"/>
    <property type="match status" value="1"/>
</dbReference>
<dbReference type="InterPro" id="IPR002925">
    <property type="entry name" value="Dienelactn_hydro"/>
</dbReference>
<gene>
    <name evidence="2" type="ORF">F8568_005790</name>
</gene>
<keyword evidence="3" id="KW-1185">Reference proteome</keyword>
<dbReference type="PANTHER" id="PTHR46623:SF6">
    <property type="entry name" value="ALPHA_BETA-HYDROLASES SUPERFAMILY PROTEIN"/>
    <property type="match status" value="1"/>
</dbReference>
<dbReference type="GO" id="GO:0016787">
    <property type="term" value="F:hydrolase activity"/>
    <property type="evidence" value="ECO:0007669"/>
    <property type="project" value="InterPro"/>
</dbReference>
<evidence type="ECO:0000313" key="3">
    <source>
        <dbReference type="Proteomes" id="UP000462055"/>
    </source>
</evidence>
<feature type="domain" description="Dienelactone hydrolase" evidence="1">
    <location>
        <begin position="26"/>
        <end position="251"/>
    </location>
</feature>
<dbReference type="InterPro" id="IPR029058">
    <property type="entry name" value="AB_hydrolase_fold"/>
</dbReference>
<dbReference type="Pfam" id="PF01738">
    <property type="entry name" value="DLH"/>
    <property type="match status" value="1"/>
</dbReference>